<feature type="coiled-coil region" evidence="1">
    <location>
        <begin position="5"/>
        <end position="130"/>
    </location>
</feature>
<dbReference type="SUPFAM" id="SSF57997">
    <property type="entry name" value="Tropomyosin"/>
    <property type="match status" value="1"/>
</dbReference>
<dbReference type="PANTHER" id="PTHR43939:SF50">
    <property type="entry name" value="NUCLEOPORIN"/>
    <property type="match status" value="1"/>
</dbReference>
<dbReference type="AlphaFoldDB" id="A0A6A6K442"/>
<sequence>MKITISNLQKELQEKDIQRERICKDLVSQIKQAEAAATSYSRDLESSKSQVHDLEKKVDMIEVERNILEQRVKELQDQQTISTELQEKVRSLTDRLNAKDQEIEALMQALDEEEIQMDGLTKKVGELEQIVQQKKLDIGNLEASRGKVVKKLSTTVSKFDELHLFLKVSLLRLKSFNHSCKIVMLRSFLRQESGSRAERNNSEKDYFFLSELESRDALLQIERSKVEDLTRRVEILEKSLREKESQLNVLEVGDMGQPTSTSSEILEVEPVVSAWAPTASQVRSLRKVNNDQVAIAIDMDPGGTSRLEDEDDEKVTSSRIVPKFTRPVTDMIDGLWVSCDRALMRQPALRLSIMIYWAVLHALLAAFVV</sequence>
<evidence type="ECO:0000313" key="3">
    <source>
        <dbReference type="EMBL" id="KAF2283561.1"/>
    </source>
</evidence>
<organism evidence="3 4">
    <name type="scientific">Hevea brasiliensis</name>
    <name type="common">Para rubber tree</name>
    <name type="synonym">Siphonia brasiliensis</name>
    <dbReference type="NCBI Taxonomy" id="3981"/>
    <lineage>
        <taxon>Eukaryota</taxon>
        <taxon>Viridiplantae</taxon>
        <taxon>Streptophyta</taxon>
        <taxon>Embryophyta</taxon>
        <taxon>Tracheophyta</taxon>
        <taxon>Spermatophyta</taxon>
        <taxon>Magnoliopsida</taxon>
        <taxon>eudicotyledons</taxon>
        <taxon>Gunneridae</taxon>
        <taxon>Pentapetalae</taxon>
        <taxon>rosids</taxon>
        <taxon>fabids</taxon>
        <taxon>Malpighiales</taxon>
        <taxon>Euphorbiaceae</taxon>
        <taxon>Crotonoideae</taxon>
        <taxon>Micrandreae</taxon>
        <taxon>Hevea</taxon>
    </lineage>
</organism>
<keyword evidence="2" id="KW-1133">Transmembrane helix</keyword>
<keyword evidence="2" id="KW-0812">Transmembrane</keyword>
<gene>
    <name evidence="3" type="ORF">GH714_011987</name>
</gene>
<evidence type="ECO:0000256" key="2">
    <source>
        <dbReference type="SAM" id="Phobius"/>
    </source>
</evidence>
<dbReference type="Proteomes" id="UP000467840">
    <property type="component" value="Chromosome 12"/>
</dbReference>
<feature type="coiled-coil region" evidence="1">
    <location>
        <begin position="219"/>
        <end position="253"/>
    </location>
</feature>
<keyword evidence="4" id="KW-1185">Reference proteome</keyword>
<evidence type="ECO:0000256" key="1">
    <source>
        <dbReference type="SAM" id="Coils"/>
    </source>
</evidence>
<feature type="transmembrane region" description="Helical" evidence="2">
    <location>
        <begin position="348"/>
        <end position="368"/>
    </location>
</feature>
<dbReference type="PANTHER" id="PTHR43939">
    <property type="entry name" value="COILED-COIL DOMAIN-CONTAINING PROTEIN 158"/>
    <property type="match status" value="1"/>
</dbReference>
<protein>
    <submittedName>
        <fullName evidence="3">Uncharacterized protein</fullName>
    </submittedName>
</protein>
<dbReference type="Gene3D" id="1.10.287.1490">
    <property type="match status" value="1"/>
</dbReference>
<reference evidence="3 4" key="1">
    <citation type="journal article" date="2020" name="Mol. Plant">
        <title>The Chromosome-Based Rubber Tree Genome Provides New Insights into Spurge Genome Evolution and Rubber Biosynthesis.</title>
        <authorList>
            <person name="Liu J."/>
            <person name="Shi C."/>
            <person name="Shi C.C."/>
            <person name="Li W."/>
            <person name="Zhang Q.J."/>
            <person name="Zhang Y."/>
            <person name="Li K."/>
            <person name="Lu H.F."/>
            <person name="Shi C."/>
            <person name="Zhu S.T."/>
            <person name="Xiao Z.Y."/>
            <person name="Nan H."/>
            <person name="Yue Y."/>
            <person name="Zhu X.G."/>
            <person name="Wu Y."/>
            <person name="Hong X.N."/>
            <person name="Fan G.Y."/>
            <person name="Tong Y."/>
            <person name="Zhang D."/>
            <person name="Mao C.L."/>
            <person name="Liu Y.L."/>
            <person name="Hao S.J."/>
            <person name="Liu W.Q."/>
            <person name="Lv M.Q."/>
            <person name="Zhang H.B."/>
            <person name="Liu Y."/>
            <person name="Hu-Tang G.R."/>
            <person name="Wang J.P."/>
            <person name="Wang J.H."/>
            <person name="Sun Y.H."/>
            <person name="Ni S.B."/>
            <person name="Chen W.B."/>
            <person name="Zhang X.C."/>
            <person name="Jiao Y.N."/>
            <person name="Eichler E.E."/>
            <person name="Li G.H."/>
            <person name="Liu X."/>
            <person name="Gao L.Z."/>
        </authorList>
    </citation>
    <scope>NUCLEOTIDE SEQUENCE [LARGE SCALE GENOMIC DNA]</scope>
    <source>
        <strain evidence="4">cv. GT1</strain>
        <tissue evidence="3">Leaf</tissue>
    </source>
</reference>
<dbReference type="EMBL" id="JAAGAX010000018">
    <property type="protein sequence ID" value="KAF2283561.1"/>
    <property type="molecule type" value="Genomic_DNA"/>
</dbReference>
<name>A0A6A6K442_HEVBR</name>
<evidence type="ECO:0000313" key="4">
    <source>
        <dbReference type="Proteomes" id="UP000467840"/>
    </source>
</evidence>
<keyword evidence="2" id="KW-0472">Membrane</keyword>
<proteinExistence type="predicted"/>
<accession>A0A6A6K442</accession>
<keyword evidence="1" id="KW-0175">Coiled coil</keyword>
<comment type="caution">
    <text evidence="3">The sequence shown here is derived from an EMBL/GenBank/DDBJ whole genome shotgun (WGS) entry which is preliminary data.</text>
</comment>